<organism evidence="2 3">
    <name type="scientific">Candidatus Faecalibacterium intestinavium</name>
    <dbReference type="NCBI Taxonomy" id="2838580"/>
    <lineage>
        <taxon>Bacteria</taxon>
        <taxon>Bacillati</taxon>
        <taxon>Bacillota</taxon>
        <taxon>Clostridia</taxon>
        <taxon>Eubacteriales</taxon>
        <taxon>Oscillospiraceae</taxon>
        <taxon>Faecalibacterium</taxon>
    </lineage>
</organism>
<reference evidence="2" key="2">
    <citation type="submission" date="2021-04" db="EMBL/GenBank/DDBJ databases">
        <authorList>
            <person name="Gilroy R."/>
        </authorList>
    </citation>
    <scope>NUCLEOTIDE SEQUENCE</scope>
    <source>
        <strain evidence="2">742</strain>
    </source>
</reference>
<proteinExistence type="predicted"/>
<dbReference type="EMBL" id="JAHLFH010000051">
    <property type="protein sequence ID" value="MBU3819251.1"/>
    <property type="molecule type" value="Genomic_DNA"/>
</dbReference>
<feature type="chain" id="PRO_5038812096" evidence="1">
    <location>
        <begin position="30"/>
        <end position="773"/>
    </location>
</feature>
<dbReference type="SUPFAM" id="SSF50965">
    <property type="entry name" value="Galactose oxidase, central domain"/>
    <property type="match status" value="1"/>
</dbReference>
<evidence type="ECO:0000313" key="2">
    <source>
        <dbReference type="EMBL" id="MBU3819251.1"/>
    </source>
</evidence>
<sequence length="773" mass="85056">MHQKNFLKRGAALAAGTLLAVSTALNVFAAPFTARYTYSGGGYLFEKFSHPDVGLKQPDGLVDYTGNGSVAAYDEGQGARGQSYSWASIAYGDSLYVSTNYASLPQTLNMMDSILGETFDHELMSAELKALFNGSFFYGEEDGANTGGVLVKFDVNTGEMKVLMSRATTGQAAALRNAVEYNGKLYFCGAVAEGSQLGYPSVWQVDPETDECRQVYTGFANAQEYYAAYQKNICVSVRGITEFNGYLIVSCVGVNGPYIMASNHPWDGQDSFVKIASDEENVAEKDLFGYAAYHYSDSIYGGSIWEMISYNGSLYIALCTGTPDNMPDPYTMQSFALVRGDYDPAKGTVDNPDSWTWTPVIGDKADGAKYTFGIDPERTRAGACNLVVYDGYLYIGEYNDEEIPLQSIIFDQDFTFLARNLTQSVNLYRMDSNENIELVVGDATKMFPEGSLSGIGSGFGDHENQYIWQSTVWQGKLYLGTFDTSSLLEPLGQFVNGNLLRMSAEEWKSQIGYIRAAIELAVKNLVSNGLPRAAAAPITEEEARAMVQEAVQNANLRWSLEQMNVQGSRTDEIEQIVLTEEQTDSLTDALLTGELVPGSLSDEEAAELMAVNQQLDEIADTFDEQSAEELLPTYQVLLRQLRGLGGLLGTAYNKLVNNNLLQNIQSYITCLRYLATAKRGFGMYVSEDGVHFDEITDNGFGDPYNHGLRVFATTDEYMFIGTANPFMGTQIWRTTQTPESENTGSVDSVEVVVTSPVGKIITFLRELFFRDKV</sequence>
<reference evidence="2" key="1">
    <citation type="journal article" date="2021" name="PeerJ">
        <title>Extensive microbial diversity within the chicken gut microbiome revealed by metagenomics and culture.</title>
        <authorList>
            <person name="Gilroy R."/>
            <person name="Ravi A."/>
            <person name="Getino M."/>
            <person name="Pursley I."/>
            <person name="Horton D.L."/>
            <person name="Alikhan N.F."/>
            <person name="Baker D."/>
            <person name="Gharbi K."/>
            <person name="Hall N."/>
            <person name="Watson M."/>
            <person name="Adriaenssens E.M."/>
            <person name="Foster-Nyarko E."/>
            <person name="Jarju S."/>
            <person name="Secka A."/>
            <person name="Antonio M."/>
            <person name="Oren A."/>
            <person name="Chaudhuri R.R."/>
            <person name="La Ragione R."/>
            <person name="Hildebrand F."/>
            <person name="Pallen M.J."/>
        </authorList>
    </citation>
    <scope>NUCLEOTIDE SEQUENCE</scope>
    <source>
        <strain evidence="2">742</strain>
    </source>
</reference>
<dbReference type="InterPro" id="IPR011043">
    <property type="entry name" value="Gal_Oxase/kelch_b-propeller"/>
</dbReference>
<evidence type="ECO:0000256" key="1">
    <source>
        <dbReference type="SAM" id="SignalP"/>
    </source>
</evidence>
<name>A0A9E2NQ03_9FIRM</name>
<gene>
    <name evidence="2" type="ORF">H9864_02590</name>
</gene>
<evidence type="ECO:0000313" key="3">
    <source>
        <dbReference type="Proteomes" id="UP000824178"/>
    </source>
</evidence>
<accession>A0A9E2NQ03</accession>
<dbReference type="Proteomes" id="UP000824178">
    <property type="component" value="Unassembled WGS sequence"/>
</dbReference>
<feature type="signal peptide" evidence="1">
    <location>
        <begin position="1"/>
        <end position="29"/>
    </location>
</feature>
<comment type="caution">
    <text evidence="2">The sequence shown here is derived from an EMBL/GenBank/DDBJ whole genome shotgun (WGS) entry which is preliminary data.</text>
</comment>
<keyword evidence="1" id="KW-0732">Signal</keyword>
<dbReference type="AlphaFoldDB" id="A0A9E2NQ03"/>
<protein>
    <submittedName>
        <fullName evidence="2">Uncharacterized protein</fullName>
    </submittedName>
</protein>